<dbReference type="Proteomes" id="UP001177003">
    <property type="component" value="Chromosome 0"/>
</dbReference>
<accession>A0AA35V1C2</accession>
<protein>
    <submittedName>
        <fullName evidence="2">Uncharacterized protein</fullName>
    </submittedName>
</protein>
<keyword evidence="3" id="KW-1185">Reference proteome</keyword>
<sequence>MMRKRRLLGLVTLSETTKGKTVDDRCRRRKLVTSFINTLIPISEEVISIHRDDMHQSEGIPGVSKPPIMNKESHCRSTRSEMDLTDESCLSQQECLFPYCRGLPHSLSKKSADIKLCVTKMGLQQHVASLESIVEFSLQKLELLAGKKITYKENYAQVDTKLNHTLQQNGALNIRVESLERELLDKEKLLLDRRIKNMSFAAGEEFGREALLKLGYLDIDGILQLHIDDDHGGVVPSSNAKITFFVGGVGK</sequence>
<gene>
    <name evidence="2" type="ORF">LSALG_LOCUS3540</name>
</gene>
<feature type="coiled-coil region" evidence="1">
    <location>
        <begin position="162"/>
        <end position="189"/>
    </location>
</feature>
<keyword evidence="1" id="KW-0175">Coiled coil</keyword>
<proteinExistence type="predicted"/>
<dbReference type="AlphaFoldDB" id="A0AA35V1C2"/>
<organism evidence="2 3">
    <name type="scientific">Lactuca saligna</name>
    <name type="common">Willowleaf lettuce</name>
    <dbReference type="NCBI Taxonomy" id="75948"/>
    <lineage>
        <taxon>Eukaryota</taxon>
        <taxon>Viridiplantae</taxon>
        <taxon>Streptophyta</taxon>
        <taxon>Embryophyta</taxon>
        <taxon>Tracheophyta</taxon>
        <taxon>Spermatophyta</taxon>
        <taxon>Magnoliopsida</taxon>
        <taxon>eudicotyledons</taxon>
        <taxon>Gunneridae</taxon>
        <taxon>Pentapetalae</taxon>
        <taxon>asterids</taxon>
        <taxon>campanulids</taxon>
        <taxon>Asterales</taxon>
        <taxon>Asteraceae</taxon>
        <taxon>Cichorioideae</taxon>
        <taxon>Cichorieae</taxon>
        <taxon>Lactucinae</taxon>
        <taxon>Lactuca</taxon>
    </lineage>
</organism>
<dbReference type="EMBL" id="OX465086">
    <property type="protein sequence ID" value="CAI9262820.1"/>
    <property type="molecule type" value="Genomic_DNA"/>
</dbReference>
<evidence type="ECO:0000313" key="2">
    <source>
        <dbReference type="EMBL" id="CAI9262820.1"/>
    </source>
</evidence>
<name>A0AA35V1C2_LACSI</name>
<evidence type="ECO:0000313" key="3">
    <source>
        <dbReference type="Proteomes" id="UP001177003"/>
    </source>
</evidence>
<evidence type="ECO:0000256" key="1">
    <source>
        <dbReference type="SAM" id="Coils"/>
    </source>
</evidence>
<reference evidence="2" key="1">
    <citation type="submission" date="2023-04" db="EMBL/GenBank/DDBJ databases">
        <authorList>
            <person name="Vijverberg K."/>
            <person name="Xiong W."/>
            <person name="Schranz E."/>
        </authorList>
    </citation>
    <scope>NUCLEOTIDE SEQUENCE</scope>
</reference>